<sequence length="213" mass="22331">MPMIGSIIDGGQGQVIARVPGGAPGTESYLVRRRSGDAGSAPADAAARPGGTPAPETTGQLSPEEKRIIAELQARDRAVRNEEERHANTAGQYAGEPQYTFRRGPDGKLYAVEGRVPIRLGNAGGSPEEQEKALRRVQAAAVSVQSPSSGDFRALAGAAASLVAQESGETTTPAERRQEAERAYRDAQRNAAAAEDAANLARELFGAIADQRI</sequence>
<feature type="compositionally biased region" description="Basic and acidic residues" evidence="1">
    <location>
        <begin position="174"/>
        <end position="188"/>
    </location>
</feature>
<organism evidence="2 3">
    <name type="scientific">Dongia mobilis</name>
    <dbReference type="NCBI Taxonomy" id="578943"/>
    <lineage>
        <taxon>Bacteria</taxon>
        <taxon>Pseudomonadati</taxon>
        <taxon>Pseudomonadota</taxon>
        <taxon>Alphaproteobacteria</taxon>
        <taxon>Rhodospirillales</taxon>
        <taxon>Dongiaceae</taxon>
        <taxon>Dongia</taxon>
    </lineage>
</organism>
<dbReference type="InterPro" id="IPR021973">
    <property type="entry name" value="SprA-related"/>
</dbReference>
<feature type="compositionally biased region" description="Basic and acidic residues" evidence="1">
    <location>
        <begin position="63"/>
        <end position="87"/>
    </location>
</feature>
<evidence type="ECO:0000313" key="3">
    <source>
        <dbReference type="Proteomes" id="UP000295783"/>
    </source>
</evidence>
<gene>
    <name evidence="2" type="ORF">A8950_3336</name>
</gene>
<comment type="caution">
    <text evidence="2">The sequence shown here is derived from an EMBL/GenBank/DDBJ whole genome shotgun (WGS) entry which is preliminary data.</text>
</comment>
<reference evidence="2 3" key="1">
    <citation type="submission" date="2019-03" db="EMBL/GenBank/DDBJ databases">
        <title>Genomic Encyclopedia of Type Strains, Phase III (KMG-III): the genomes of soil and plant-associated and newly described type strains.</title>
        <authorList>
            <person name="Whitman W."/>
        </authorList>
    </citation>
    <scope>NUCLEOTIDE SEQUENCE [LARGE SCALE GENOMIC DNA]</scope>
    <source>
        <strain evidence="2 3">CGMCC 1.7660</strain>
    </source>
</reference>
<evidence type="ECO:0000256" key="1">
    <source>
        <dbReference type="SAM" id="MobiDB-lite"/>
    </source>
</evidence>
<dbReference type="Proteomes" id="UP000295783">
    <property type="component" value="Unassembled WGS sequence"/>
</dbReference>
<feature type="compositionally biased region" description="Low complexity" evidence="1">
    <location>
        <begin position="163"/>
        <end position="173"/>
    </location>
</feature>
<keyword evidence="3" id="KW-1185">Reference proteome</keyword>
<protein>
    <submittedName>
        <fullName evidence="2">SprA family protein</fullName>
    </submittedName>
</protein>
<feature type="region of interest" description="Disordered" evidence="1">
    <location>
        <begin position="163"/>
        <end position="189"/>
    </location>
</feature>
<name>A0A4R6WJL1_9PROT</name>
<dbReference type="EMBL" id="SNYW01000012">
    <property type="protein sequence ID" value="TDQ78874.1"/>
    <property type="molecule type" value="Genomic_DNA"/>
</dbReference>
<proteinExistence type="predicted"/>
<dbReference type="AlphaFoldDB" id="A0A4R6WJL1"/>
<dbReference type="Pfam" id="PF12118">
    <property type="entry name" value="SprA-related"/>
    <property type="match status" value="1"/>
</dbReference>
<dbReference type="RefSeq" id="WP_133614781.1">
    <property type="nucleotide sequence ID" value="NZ_SNYW01000012.1"/>
</dbReference>
<accession>A0A4R6WJL1</accession>
<evidence type="ECO:0000313" key="2">
    <source>
        <dbReference type="EMBL" id="TDQ78874.1"/>
    </source>
</evidence>
<feature type="compositionally biased region" description="Low complexity" evidence="1">
    <location>
        <begin position="37"/>
        <end position="55"/>
    </location>
</feature>
<dbReference type="OrthoDB" id="9812722at2"/>
<feature type="region of interest" description="Disordered" evidence="1">
    <location>
        <begin position="1"/>
        <end position="102"/>
    </location>
</feature>